<sequence length="198" mass="22454">MKPSLVTLATGIVLFTWHHVADAARKKRYLFINTEAPITLGFILNMPVSLALPTLAPVAGRSFGFQSSNLYEDQESPDDLYWEPAYEQQLNRLAVYFAHLELYTLPCQERLICELASDPEGFSPIGEIFMKELRLMHGPVKTTRDSLMWRYMTAAREGFNEECSGAYSSCPLAANRILNMAVLKVWQYIATKLNLQLV</sequence>
<name>A0AAN8WL13_HALRR</name>
<evidence type="ECO:0000313" key="1">
    <source>
        <dbReference type="EMBL" id="KAK7028087.1"/>
    </source>
</evidence>
<comment type="caution">
    <text evidence="1">The sequence shown here is derived from an EMBL/GenBank/DDBJ whole genome shotgun (WGS) entry which is preliminary data.</text>
</comment>
<protein>
    <submittedName>
        <fullName evidence="1">Uncharacterized protein</fullName>
    </submittedName>
</protein>
<dbReference type="Pfam" id="PF07841">
    <property type="entry name" value="DM4_12"/>
    <property type="match status" value="1"/>
</dbReference>
<organism evidence="1 2">
    <name type="scientific">Halocaridina rubra</name>
    <name type="common">Hawaiian red shrimp</name>
    <dbReference type="NCBI Taxonomy" id="373956"/>
    <lineage>
        <taxon>Eukaryota</taxon>
        <taxon>Metazoa</taxon>
        <taxon>Ecdysozoa</taxon>
        <taxon>Arthropoda</taxon>
        <taxon>Crustacea</taxon>
        <taxon>Multicrustacea</taxon>
        <taxon>Malacostraca</taxon>
        <taxon>Eumalacostraca</taxon>
        <taxon>Eucarida</taxon>
        <taxon>Decapoda</taxon>
        <taxon>Pleocyemata</taxon>
        <taxon>Caridea</taxon>
        <taxon>Atyoidea</taxon>
        <taxon>Atyidae</taxon>
        <taxon>Halocaridina</taxon>
    </lineage>
</organism>
<dbReference type="AlphaFoldDB" id="A0AAN8WL13"/>
<accession>A0AAN8WL13</accession>
<evidence type="ECO:0000313" key="2">
    <source>
        <dbReference type="Proteomes" id="UP001381693"/>
    </source>
</evidence>
<proteinExistence type="predicted"/>
<dbReference type="InterPro" id="IPR006631">
    <property type="entry name" value="DM4_12"/>
</dbReference>
<keyword evidence="2" id="KW-1185">Reference proteome</keyword>
<gene>
    <name evidence="1" type="ORF">SK128_018212</name>
</gene>
<dbReference type="EMBL" id="JAXCGZ010022660">
    <property type="protein sequence ID" value="KAK7028087.1"/>
    <property type="molecule type" value="Genomic_DNA"/>
</dbReference>
<dbReference type="Proteomes" id="UP001381693">
    <property type="component" value="Unassembled WGS sequence"/>
</dbReference>
<reference evidence="1 2" key="1">
    <citation type="submission" date="2023-11" db="EMBL/GenBank/DDBJ databases">
        <title>Halocaridina rubra genome assembly.</title>
        <authorList>
            <person name="Smith C."/>
        </authorList>
    </citation>
    <scope>NUCLEOTIDE SEQUENCE [LARGE SCALE GENOMIC DNA]</scope>
    <source>
        <strain evidence="1">EP-1</strain>
        <tissue evidence="1">Whole</tissue>
    </source>
</reference>